<organism evidence="2 3">
    <name type="scientific">Agaribacter flavus</name>
    <dbReference type="NCBI Taxonomy" id="1902781"/>
    <lineage>
        <taxon>Bacteria</taxon>
        <taxon>Pseudomonadati</taxon>
        <taxon>Pseudomonadota</taxon>
        <taxon>Gammaproteobacteria</taxon>
        <taxon>Alteromonadales</taxon>
        <taxon>Alteromonadaceae</taxon>
        <taxon>Agaribacter</taxon>
    </lineage>
</organism>
<dbReference type="EMBL" id="JBHRSW010000036">
    <property type="protein sequence ID" value="MFC3122835.1"/>
    <property type="molecule type" value="Genomic_DNA"/>
</dbReference>
<accession>A0ABV7FRU5</accession>
<name>A0ABV7FRU5_9ALTE</name>
<protein>
    <submittedName>
        <fullName evidence="2">Copper chaperone PCu(A)C</fullName>
    </submittedName>
</protein>
<dbReference type="Proteomes" id="UP001595478">
    <property type="component" value="Unassembled WGS sequence"/>
</dbReference>
<dbReference type="InterPro" id="IPR036182">
    <property type="entry name" value="PCuAC_sf"/>
</dbReference>
<reference evidence="3" key="1">
    <citation type="journal article" date="2019" name="Int. J. Syst. Evol. Microbiol.">
        <title>The Global Catalogue of Microorganisms (GCM) 10K type strain sequencing project: providing services to taxonomists for standard genome sequencing and annotation.</title>
        <authorList>
            <consortium name="The Broad Institute Genomics Platform"/>
            <consortium name="The Broad Institute Genome Sequencing Center for Infectious Disease"/>
            <person name="Wu L."/>
            <person name="Ma J."/>
        </authorList>
    </citation>
    <scope>NUCLEOTIDE SEQUENCE [LARGE SCALE GENOMIC DNA]</scope>
    <source>
        <strain evidence="3">KCTC 52473</strain>
    </source>
</reference>
<keyword evidence="3" id="KW-1185">Reference proteome</keyword>
<dbReference type="RefSeq" id="WP_376920965.1">
    <property type="nucleotide sequence ID" value="NZ_JBHRSW010000036.1"/>
</dbReference>
<gene>
    <name evidence="2" type="ORF">ACFOHL_14515</name>
</gene>
<dbReference type="PANTHER" id="PTHR36302">
    <property type="entry name" value="BLR7088 PROTEIN"/>
    <property type="match status" value="1"/>
</dbReference>
<sequence>MKMTPRLLTSIFFLAWFGLGNSLVFATQANTTKMSEIVSVNDAWARETFKFARTGAAYLSITNHSESNVAVLSSVEVDESVASMVELHETFVNDEVMSMEEIEDGIEIAPNSTVQLAPGGKHLMFMGLSEPFTNGQNFEAKLHFEDSSSLTISIPVKDAR</sequence>
<evidence type="ECO:0000313" key="2">
    <source>
        <dbReference type="EMBL" id="MFC3122835.1"/>
    </source>
</evidence>
<dbReference type="SUPFAM" id="SSF110087">
    <property type="entry name" value="DR1885-like metal-binding protein"/>
    <property type="match status" value="1"/>
</dbReference>
<feature type="chain" id="PRO_5046005477" evidence="1">
    <location>
        <begin position="27"/>
        <end position="160"/>
    </location>
</feature>
<dbReference type="InterPro" id="IPR007410">
    <property type="entry name" value="LpqE-like"/>
</dbReference>
<dbReference type="InterPro" id="IPR058248">
    <property type="entry name" value="Lxx211020-like"/>
</dbReference>
<keyword evidence="1" id="KW-0732">Signal</keyword>
<evidence type="ECO:0000313" key="3">
    <source>
        <dbReference type="Proteomes" id="UP001595478"/>
    </source>
</evidence>
<dbReference type="PANTHER" id="PTHR36302:SF1">
    <property type="entry name" value="COPPER CHAPERONE PCU(A)C"/>
    <property type="match status" value="1"/>
</dbReference>
<dbReference type="Gene3D" id="2.60.40.1890">
    <property type="entry name" value="PCu(A)C copper chaperone"/>
    <property type="match status" value="1"/>
</dbReference>
<comment type="caution">
    <text evidence="2">The sequence shown here is derived from an EMBL/GenBank/DDBJ whole genome shotgun (WGS) entry which is preliminary data.</text>
</comment>
<dbReference type="Pfam" id="PF04314">
    <property type="entry name" value="PCuAC"/>
    <property type="match status" value="1"/>
</dbReference>
<feature type="signal peptide" evidence="1">
    <location>
        <begin position="1"/>
        <end position="26"/>
    </location>
</feature>
<evidence type="ECO:0000256" key="1">
    <source>
        <dbReference type="SAM" id="SignalP"/>
    </source>
</evidence>
<proteinExistence type="predicted"/>